<dbReference type="EMBL" id="CP000271">
    <property type="protein sequence ID" value="ABE34676.1"/>
    <property type="molecule type" value="Genomic_DNA"/>
</dbReference>
<evidence type="ECO:0000256" key="2">
    <source>
        <dbReference type="SAM" id="Phobius"/>
    </source>
</evidence>
<evidence type="ECO:0000313" key="6">
    <source>
        <dbReference type="Proteomes" id="UP000001817"/>
    </source>
</evidence>
<evidence type="ECO:0000313" key="5">
    <source>
        <dbReference type="EMBL" id="ABE34676.1"/>
    </source>
</evidence>
<dbReference type="InterPro" id="IPR031325">
    <property type="entry name" value="RHS_repeat"/>
</dbReference>
<dbReference type="eggNOG" id="COG4104">
    <property type="taxonomic scope" value="Bacteria"/>
</dbReference>
<dbReference type="KEGG" id="bxe:Bxe_B1283"/>
<dbReference type="RefSeq" id="WP_011491996.1">
    <property type="nucleotide sequence ID" value="NZ_CP008762.1"/>
</dbReference>
<dbReference type="OrthoDB" id="5445630at2"/>
<evidence type="ECO:0000259" key="4">
    <source>
        <dbReference type="Pfam" id="PF25023"/>
    </source>
</evidence>
<dbReference type="Gene3D" id="2.60.200.60">
    <property type="match status" value="1"/>
</dbReference>
<keyword evidence="2" id="KW-0472">Membrane</keyword>
<dbReference type="PATRIC" id="fig|266265.5.peg.6470"/>
<dbReference type="eggNOG" id="COG3209">
    <property type="taxonomic scope" value="Bacteria"/>
</dbReference>
<accession>Q13ML3</accession>
<dbReference type="CDD" id="cd14671">
    <property type="entry name" value="PAAR_like"/>
    <property type="match status" value="1"/>
</dbReference>
<keyword evidence="2" id="KW-0812">Transmembrane</keyword>
<protein>
    <submittedName>
        <fullName evidence="5">YD repeat protein</fullName>
    </submittedName>
</protein>
<keyword evidence="1" id="KW-0677">Repeat</keyword>
<feature type="transmembrane region" description="Helical" evidence="2">
    <location>
        <begin position="60"/>
        <end position="80"/>
    </location>
</feature>
<name>Q13ML3_PARXL</name>
<sequence length="1531" mass="170239">MGEAFWAAREGDALLHTSLMADIAGGVLDVAINAAIMLAVDLAVGAAIAAAPFTFGASACLAVGLVVGVGVGIGMSASGLSEGISSFCSDVGNAIFPPTVQGHISSGSADTYVNGKRAARAAGILLTQEEIDAQVKAAAEAPPRQQSIIDIAGEALQWGQAFISQMWRPAVAAPEPANPCPDDKVHCEKHPSSITAMAEDVANASAGTVFFNAVSGMGALDAGLKAVSAINGASEYIAEGVKHVTINGQPAARSGARTTCEAKVVDEPASGADVSPDVRIGGPLAVVREIRSGKSPIALMIAVVLAFMGKGSATSKFGCFLFGTGVSVLTQKAGDALRGLYHRASNAVLQPVNAATGAKYLAGEEDLDFSLPGPFALDWQRIYNSRDERHGGMFGTGWSVPFEVAMEATPGAEDTDCWTFIDETGRRVNLQAVRPGQGFRSPGEGLSVRRSAAGHWLVESDEGLYRVFEPDPHNAERQRLLQLSDRNRNALRLHYNDAGRLEAIADSTGHQCVRLHYEEPVHPYRVSRLERLYGEDLQQRDVLVRYRYDADGNLAEVRNRDDTILRQFAYDAGHRMVMHRLPAGMECHYGWGRFDGPDGEEWRVVEHWTDTGEHYWLDYQIEARTLRVRDSLGRSTFRQWDELYQITCFEDELGHVSRFEWSRERQLLAVTDAKGGVWRWDYDEAGRVSAVTDPLGRVEQTQWHPVWALPTLEADTGGNTWRHFYDERGNRIVTIDPLMQRTLYHRDAHGQVMMITDARGGERHLRWNEDGQLSSHTDCSGSVTAFYYDARGALECVTNAEGDCTRYRRDALGRLVTMVHPDGREERFTVDAAGRLLTHTDASGRTTRYQRDRRGLVQARIDGAGHRVGFEYDSYGRLLALVNENGERYGFAYDAKNRLTRQTDLDGRRQETDYDALDQVAAVRYAAGGDAQIEHTFGRDALGRLIGRYTPDAITFHDYDASGNLLTISRKRHDAPRKRDVEVIAFRYDRLGRLLEEATSQGKLRHEYDVLGNRIATTLPDGRTINHLYYGSGHLHQINVDGETVSDFQRDRLHREVLRSQGKLDTRSLYDVNGRLARRQSYRGMNGVVPDRVIDRGYHYDALDRLVSKRHSLQQQTVYRYDDSGRISGCHNEAYWDTLQYDAAANLVEVRERARVKGEPAPVEREGNVVRFNRVLRFRDRRYEYDAHGRTASRLTAAGLQRYRYDAEHRLVEVSIEQTGGPVRRYGYAYDAVGRRVAKFAMDGDGQPFGRTRFLWDGMRMVQEVRADGADSLYLYNGEGSYEPVARIDGRNGLGHSIYYYHTDINGAPEELTSADGRIVWQAMYQLWGNTVRESEPESYAVRQNLRYQGQYLDRETGLHYNTLRYYDPDIGRFTTPDPIGLAGGVNLYRYAPNPMSWIDPMGLSCTSNLKDIENQLSRGKGATVTVSSKAEAEELLRAYTSGPAGRRGAFRNTTGQEFPRDLFDPEKVVGPGSIPHNASDWLPAGRGAFQREGTYHWDAANAGANPGDHALLGDHLQIHNFDGSIIRIFY</sequence>
<dbReference type="Pfam" id="PF05593">
    <property type="entry name" value="RHS_repeat"/>
    <property type="match status" value="3"/>
</dbReference>
<reference evidence="5 6" key="1">
    <citation type="journal article" date="2006" name="Proc. Natl. Acad. Sci. U.S.A.">
        <title>Burkholderia xenovorans LB400 harbors a multi-replicon, 9.73-Mbp genome shaped for versatility.</title>
        <authorList>
            <person name="Chain P.S."/>
            <person name="Denef V.J."/>
            <person name="Konstantinidis K.T."/>
            <person name="Vergez L.M."/>
            <person name="Agullo L."/>
            <person name="Reyes V.L."/>
            <person name="Hauser L."/>
            <person name="Cordova M."/>
            <person name="Gomez L."/>
            <person name="Gonzalez M."/>
            <person name="Land M."/>
            <person name="Lao V."/>
            <person name="Larimer F."/>
            <person name="LiPuma J.J."/>
            <person name="Mahenthiralingam E."/>
            <person name="Malfatti S.A."/>
            <person name="Marx C.J."/>
            <person name="Parnell J.J."/>
            <person name="Ramette A."/>
            <person name="Richardson P."/>
            <person name="Seeger M."/>
            <person name="Smith D."/>
            <person name="Spilker T."/>
            <person name="Sul W.J."/>
            <person name="Tsoi T.V."/>
            <person name="Ulrich L.E."/>
            <person name="Zhulin I.B."/>
            <person name="Tiedje J.M."/>
        </authorList>
    </citation>
    <scope>NUCLEOTIDE SEQUENCE [LARGE SCALE GENOMIC DNA]</scope>
    <source>
        <strain evidence="5 6">LB400</strain>
    </source>
</reference>
<dbReference type="STRING" id="266265.Bxe_B1283"/>
<dbReference type="InterPro" id="IPR045351">
    <property type="entry name" value="DUF6531"/>
</dbReference>
<feature type="domain" description="Teneurin-like YD-shell" evidence="4">
    <location>
        <begin position="784"/>
        <end position="911"/>
    </location>
</feature>
<gene>
    <name evidence="5" type="ORF">Bxe_B1283</name>
</gene>
<dbReference type="PRINTS" id="PR00394">
    <property type="entry name" value="RHSPROTEIN"/>
</dbReference>
<feature type="transmembrane region" description="Helical" evidence="2">
    <location>
        <begin position="30"/>
        <end position="53"/>
    </location>
</feature>
<dbReference type="NCBIfam" id="TIGR03696">
    <property type="entry name" value="Rhs_assc_core"/>
    <property type="match status" value="1"/>
</dbReference>
<evidence type="ECO:0000259" key="3">
    <source>
        <dbReference type="Pfam" id="PF20148"/>
    </source>
</evidence>
<feature type="domain" description="DUF6531" evidence="3">
    <location>
        <begin position="350"/>
        <end position="429"/>
    </location>
</feature>
<evidence type="ECO:0000256" key="1">
    <source>
        <dbReference type="ARBA" id="ARBA00022737"/>
    </source>
</evidence>
<keyword evidence="2" id="KW-1133">Transmembrane helix</keyword>
<dbReference type="InterPro" id="IPR006530">
    <property type="entry name" value="YD"/>
</dbReference>
<dbReference type="Gene3D" id="2.180.10.10">
    <property type="entry name" value="RHS repeat-associated core"/>
    <property type="match status" value="5"/>
</dbReference>
<dbReference type="NCBIfam" id="TIGR01643">
    <property type="entry name" value="YD_repeat_2x"/>
    <property type="match status" value="9"/>
</dbReference>
<dbReference type="PANTHER" id="PTHR32305:SF15">
    <property type="entry name" value="PROTEIN RHSA-RELATED"/>
    <property type="match status" value="1"/>
</dbReference>
<proteinExistence type="predicted"/>
<dbReference type="Pfam" id="PF25023">
    <property type="entry name" value="TEN_YD-shell"/>
    <property type="match status" value="2"/>
</dbReference>
<dbReference type="InterPro" id="IPR022385">
    <property type="entry name" value="Rhs_assc_core"/>
</dbReference>
<keyword evidence="6" id="KW-1185">Reference proteome</keyword>
<dbReference type="PANTHER" id="PTHR32305">
    <property type="match status" value="1"/>
</dbReference>
<dbReference type="KEGG" id="bxb:DR64_6596"/>
<dbReference type="Pfam" id="PF20148">
    <property type="entry name" value="DUF6531"/>
    <property type="match status" value="1"/>
</dbReference>
<feature type="domain" description="Teneurin-like YD-shell" evidence="4">
    <location>
        <begin position="1099"/>
        <end position="1378"/>
    </location>
</feature>
<dbReference type="SUPFAM" id="SSF63829">
    <property type="entry name" value="Calcium-dependent phosphotriesterase"/>
    <property type="match status" value="1"/>
</dbReference>
<organism evidence="5 6">
    <name type="scientific">Paraburkholderia xenovorans (strain LB400)</name>
    <dbReference type="NCBI Taxonomy" id="266265"/>
    <lineage>
        <taxon>Bacteria</taxon>
        <taxon>Pseudomonadati</taxon>
        <taxon>Pseudomonadota</taxon>
        <taxon>Betaproteobacteria</taxon>
        <taxon>Burkholderiales</taxon>
        <taxon>Burkholderiaceae</taxon>
        <taxon>Paraburkholderia</taxon>
    </lineage>
</organism>
<dbReference type="InterPro" id="IPR056823">
    <property type="entry name" value="TEN-like_YD-shell"/>
</dbReference>
<dbReference type="InterPro" id="IPR050708">
    <property type="entry name" value="T6SS_VgrG/RHS"/>
</dbReference>
<dbReference type="Proteomes" id="UP000001817">
    <property type="component" value="Chromosome 2"/>
</dbReference>